<dbReference type="Proteomes" id="UP000094444">
    <property type="component" value="Unassembled WGS sequence"/>
</dbReference>
<dbReference type="AlphaFoldDB" id="A0A2P5HXY6"/>
<dbReference type="STRING" id="158607.A0A2P5HXY6"/>
<dbReference type="EMBL" id="MAVT02000528">
    <property type="protein sequence ID" value="POS75113.1"/>
    <property type="molecule type" value="Genomic_DNA"/>
</dbReference>
<proteinExistence type="predicted"/>
<organism evidence="2 3">
    <name type="scientific">Diaporthe helianthi</name>
    <dbReference type="NCBI Taxonomy" id="158607"/>
    <lineage>
        <taxon>Eukaryota</taxon>
        <taxon>Fungi</taxon>
        <taxon>Dikarya</taxon>
        <taxon>Ascomycota</taxon>
        <taxon>Pezizomycotina</taxon>
        <taxon>Sordariomycetes</taxon>
        <taxon>Sordariomycetidae</taxon>
        <taxon>Diaporthales</taxon>
        <taxon>Diaporthaceae</taxon>
        <taxon>Diaporthe</taxon>
    </lineage>
</organism>
<dbReference type="OrthoDB" id="73875at2759"/>
<gene>
    <name evidence="2" type="ORF">DHEL01_v206490</name>
</gene>
<evidence type="ECO:0000313" key="2">
    <source>
        <dbReference type="EMBL" id="POS75113.1"/>
    </source>
</evidence>
<protein>
    <submittedName>
        <fullName evidence="2">Uncharacterized protein</fullName>
    </submittedName>
</protein>
<keyword evidence="3" id="KW-1185">Reference proteome</keyword>
<sequence length="323" mass="35701">MLSALENALFKSDKPRSTLFLHIFRSEAYLDVHYDSHEKLLLNVRFPGAAFEIPGIATIGPQQPQFYAGLTAEGNIKAHAIASVEFGVKLREKWNVGNALAAVARPKHQPPRMATALSPGAWRPESNSMPRPKHLISSTGKCTPPPPGRDVVLELDGYAYDANETAQELLCPEASQGGQHDGNNVCSTIRGWEDSQFQSALKRRTLPSEHLHTVTVGTRSADTSRTAKACGKSYKGGIDSEAPPYVTSGTLNTKVTNFKVYGYATTDCNDYTFNGDQPYAPVSETEKNWPTEHILERQLLSQFIDKLYEERTAYKPVSWTNPF</sequence>
<reference evidence="2" key="1">
    <citation type="submission" date="2017-09" db="EMBL/GenBank/DDBJ databases">
        <title>Polyketide synthases of a Diaporthe helianthi virulent isolate.</title>
        <authorList>
            <person name="Baroncelli R."/>
        </authorList>
    </citation>
    <scope>NUCLEOTIDE SEQUENCE [LARGE SCALE GENOMIC DNA]</scope>
    <source>
        <strain evidence="2">7/96</strain>
    </source>
</reference>
<accession>A0A2P5HXY6</accession>
<evidence type="ECO:0000256" key="1">
    <source>
        <dbReference type="SAM" id="MobiDB-lite"/>
    </source>
</evidence>
<name>A0A2P5HXY6_DIAHE</name>
<comment type="caution">
    <text evidence="2">The sequence shown here is derived from an EMBL/GenBank/DDBJ whole genome shotgun (WGS) entry which is preliminary data.</text>
</comment>
<evidence type="ECO:0000313" key="3">
    <source>
        <dbReference type="Proteomes" id="UP000094444"/>
    </source>
</evidence>
<dbReference type="InParanoid" id="A0A2P5HXY6"/>
<feature type="region of interest" description="Disordered" evidence="1">
    <location>
        <begin position="110"/>
        <end position="147"/>
    </location>
</feature>